<comment type="caution">
    <text evidence="1">The sequence shown here is derived from an EMBL/GenBank/DDBJ whole genome shotgun (WGS) entry which is preliminary data.</text>
</comment>
<dbReference type="Proteomes" id="UP000298488">
    <property type="component" value="Unassembled WGS sequence"/>
</dbReference>
<dbReference type="RefSeq" id="WP_104096207.1">
    <property type="nucleotide sequence ID" value="NZ_JACHBP010000001.1"/>
</dbReference>
<keyword evidence="2" id="KW-1185">Reference proteome</keyword>
<evidence type="ECO:0000313" key="2">
    <source>
        <dbReference type="Proteomes" id="UP000298488"/>
    </source>
</evidence>
<dbReference type="InterPro" id="IPR046177">
    <property type="entry name" value="DUF6186"/>
</dbReference>
<accession>A0A4R8VDW1</accession>
<dbReference type="EMBL" id="SOFI01000003">
    <property type="protein sequence ID" value="TFB80350.1"/>
    <property type="molecule type" value="Genomic_DNA"/>
</dbReference>
<protein>
    <submittedName>
        <fullName evidence="1">Uncharacterized protein</fullName>
    </submittedName>
</protein>
<dbReference type="AlphaFoldDB" id="A0A4R8VDW1"/>
<sequence>MTIRLITVAGFLACLVAIGVLEVIARRDPERLTSLTSMIDHVMATRSARIGILLFWWWLGWHFLVGQTV</sequence>
<dbReference type="OrthoDB" id="4564350at2"/>
<gene>
    <name evidence="1" type="ORF">E3N84_10110</name>
</gene>
<reference evidence="1 2" key="1">
    <citation type="submission" date="2019-03" db="EMBL/GenBank/DDBJ databases">
        <title>Genomics of glacier-inhabiting Cryobacterium strains.</title>
        <authorList>
            <person name="Liu Q."/>
            <person name="Xin Y.-H."/>
        </authorList>
    </citation>
    <scope>NUCLEOTIDE SEQUENCE [LARGE SCALE GENOMIC DNA]</scope>
    <source>
        <strain evidence="1 2">CGMCC 1.10440</strain>
    </source>
</reference>
<name>A0A4R8VDW1_9MICO</name>
<evidence type="ECO:0000313" key="1">
    <source>
        <dbReference type="EMBL" id="TFB80350.1"/>
    </source>
</evidence>
<dbReference type="Pfam" id="PF19684">
    <property type="entry name" value="DUF6186"/>
    <property type="match status" value="1"/>
</dbReference>
<organism evidence="1 2">
    <name type="scientific">Terrimesophilobacter mesophilus</name>
    <dbReference type="NCBI Taxonomy" id="433647"/>
    <lineage>
        <taxon>Bacteria</taxon>
        <taxon>Bacillati</taxon>
        <taxon>Actinomycetota</taxon>
        <taxon>Actinomycetes</taxon>
        <taxon>Micrococcales</taxon>
        <taxon>Microbacteriaceae</taxon>
        <taxon>Terrimesophilobacter</taxon>
    </lineage>
</organism>
<proteinExistence type="predicted"/>